<name>A0ACC3ANG5_9EURO</name>
<keyword evidence="2" id="KW-1185">Reference proteome</keyword>
<gene>
    <name evidence="1" type="ORF">N8T08_001209</name>
</gene>
<dbReference type="EMBL" id="JAOPJF010000115">
    <property type="protein sequence ID" value="KAK1139153.1"/>
    <property type="molecule type" value="Genomic_DNA"/>
</dbReference>
<feature type="non-terminal residue" evidence="1">
    <location>
        <position position="1"/>
    </location>
</feature>
<organism evidence="1 2">
    <name type="scientific">Aspergillus melleus</name>
    <dbReference type="NCBI Taxonomy" id="138277"/>
    <lineage>
        <taxon>Eukaryota</taxon>
        <taxon>Fungi</taxon>
        <taxon>Dikarya</taxon>
        <taxon>Ascomycota</taxon>
        <taxon>Pezizomycotina</taxon>
        <taxon>Eurotiomycetes</taxon>
        <taxon>Eurotiomycetidae</taxon>
        <taxon>Eurotiales</taxon>
        <taxon>Aspergillaceae</taxon>
        <taxon>Aspergillus</taxon>
        <taxon>Aspergillus subgen. Circumdati</taxon>
    </lineage>
</organism>
<sequence>VLKSGSPEQQYEKLHKLYQTKALRIAPNELHITDVHQYKVIYGATTPFPKLPSFYNSFHVPHTVFVEVDPTLHKKRRQMLNPLFSRSGVFKLEPIIHEKVKDLLHQIDNLTGERTANLYGAFRHLTADIIIEFGFGKPPSIPEKNRIGFRLIDALEGFGQNIWTIQEWPLFNMISGMIPLPIMRHFNDGFGPMARLIKYGEVCLQEYEKGGYTKRHPIVFDHLLTLPYNLKIMEAVELLIAGSGTTASTLTSGLFHILQNKGIQARLTSAVQKVQPNEKGILPLSELEKIDYLVACAKESLRVGLAIPGRLPRVVPLDPKQPFVVDGKLVPPGTIVSLSAYTMHYSEELWGEDARSFNPDRWLGPDSKNLDQYLCTFSKGARMCLGRNLARRGKAASAPIVSEKANLPKSSAPKGSQRSVKSLIEDVNSHMPDFSFVDEGFAVSPDFTPGHANPPKSPALSAPRPSVTNLVGDFSYDVPNLTSIDDGLSLSTDSLPSRGSEARQMAGMPPDFGLPPLGSSLDFPLLSRIGHGGLNKRDVPVSSLAAIHSALKTLPQDPTKSQPDDKTLGTDGTGDFSASDSSANIHVLLSTLKSLYMPPMMPTPGLDMILKVTSRAVGNLSSLLKDPRGLNSSNIALLALVCCNSILDAHQQLLLIQRDPISASDDTDYSEGAMDCRVATTAITADMHIAVGEYLPENSVKQKIIFSVLLAITPASQLVEV</sequence>
<protein>
    <submittedName>
        <fullName evidence="1">Uncharacterized protein</fullName>
    </submittedName>
</protein>
<evidence type="ECO:0000313" key="2">
    <source>
        <dbReference type="Proteomes" id="UP001177260"/>
    </source>
</evidence>
<dbReference type="Proteomes" id="UP001177260">
    <property type="component" value="Unassembled WGS sequence"/>
</dbReference>
<accession>A0ACC3ANG5</accession>
<proteinExistence type="predicted"/>
<reference evidence="1 2" key="1">
    <citation type="journal article" date="2023" name="ACS Omega">
        <title>Identification of the Neoaspergillic Acid Biosynthesis Gene Cluster by Establishing an In Vitro CRISPR-Ribonucleoprotein Genetic System in Aspergillus melleus.</title>
        <authorList>
            <person name="Yuan B."/>
            <person name="Grau M.F."/>
            <person name="Murata R.M."/>
            <person name="Torok T."/>
            <person name="Venkateswaran K."/>
            <person name="Stajich J.E."/>
            <person name="Wang C.C.C."/>
        </authorList>
    </citation>
    <scope>NUCLEOTIDE SEQUENCE [LARGE SCALE GENOMIC DNA]</scope>
    <source>
        <strain evidence="1 2">IMV 1140</strain>
    </source>
</reference>
<comment type="caution">
    <text evidence="1">The sequence shown here is derived from an EMBL/GenBank/DDBJ whole genome shotgun (WGS) entry which is preliminary data.</text>
</comment>
<evidence type="ECO:0000313" key="1">
    <source>
        <dbReference type="EMBL" id="KAK1139153.1"/>
    </source>
</evidence>